<feature type="compositionally biased region" description="Basic and acidic residues" evidence="1">
    <location>
        <begin position="241"/>
        <end position="251"/>
    </location>
</feature>
<keyword evidence="3" id="KW-1185">Reference proteome</keyword>
<evidence type="ECO:0000313" key="3">
    <source>
        <dbReference type="Proteomes" id="UP001159363"/>
    </source>
</evidence>
<accession>A0ABQ9G5J2</accession>
<comment type="caution">
    <text evidence="2">The sequence shown here is derived from an EMBL/GenBank/DDBJ whole genome shotgun (WGS) entry which is preliminary data.</text>
</comment>
<dbReference type="InterPro" id="IPR036770">
    <property type="entry name" value="Ankyrin_rpt-contain_sf"/>
</dbReference>
<feature type="region of interest" description="Disordered" evidence="1">
    <location>
        <begin position="238"/>
        <end position="369"/>
    </location>
</feature>
<reference evidence="2 3" key="1">
    <citation type="submission" date="2023-02" db="EMBL/GenBank/DDBJ databases">
        <title>LHISI_Scaffold_Assembly.</title>
        <authorList>
            <person name="Stuart O.P."/>
            <person name="Cleave R."/>
            <person name="Magrath M.J.L."/>
            <person name="Mikheyev A.S."/>
        </authorList>
    </citation>
    <scope>NUCLEOTIDE SEQUENCE [LARGE SCALE GENOMIC DNA]</scope>
    <source>
        <strain evidence="2">Daus_M_001</strain>
        <tissue evidence="2">Leg muscle</tissue>
    </source>
</reference>
<gene>
    <name evidence="2" type="ORF">PR048_031523</name>
</gene>
<feature type="region of interest" description="Disordered" evidence="1">
    <location>
        <begin position="750"/>
        <end position="784"/>
    </location>
</feature>
<protein>
    <submittedName>
        <fullName evidence="2">Uncharacterized protein</fullName>
    </submittedName>
</protein>
<dbReference type="Proteomes" id="UP001159363">
    <property type="component" value="Chromosome 14"/>
</dbReference>
<feature type="compositionally biased region" description="Polar residues" evidence="1">
    <location>
        <begin position="751"/>
        <end position="764"/>
    </location>
</feature>
<dbReference type="SUPFAM" id="SSF48403">
    <property type="entry name" value="Ankyrin repeat"/>
    <property type="match status" value="1"/>
</dbReference>
<organism evidence="2 3">
    <name type="scientific">Dryococelus australis</name>
    <dbReference type="NCBI Taxonomy" id="614101"/>
    <lineage>
        <taxon>Eukaryota</taxon>
        <taxon>Metazoa</taxon>
        <taxon>Ecdysozoa</taxon>
        <taxon>Arthropoda</taxon>
        <taxon>Hexapoda</taxon>
        <taxon>Insecta</taxon>
        <taxon>Pterygota</taxon>
        <taxon>Neoptera</taxon>
        <taxon>Polyneoptera</taxon>
        <taxon>Phasmatodea</taxon>
        <taxon>Verophasmatodea</taxon>
        <taxon>Anareolatae</taxon>
        <taxon>Phasmatidae</taxon>
        <taxon>Eurycanthinae</taxon>
        <taxon>Dryococelus</taxon>
    </lineage>
</organism>
<sequence length="784" mass="86802">MAADLGSRFRNSNFGGSKRTSISMSSPALNSNGWPASSDLQRDFHDEVRGGVVARRQNALARFSSRHSITDIVNVMGQDQGHLDPIWCSGDITTWWLDGSGPTQRTTELCDVVTASPSAYTTEYSRHMLLLLRKLRGMIVADVDEAYLGVSAPSMLLVCPVDVFGRRASDKVSTYEINFRKKSLAMPAYTPTGAFSDMRPCSHTGTPARCRACSSLRYLPSPPPSCQDVARPTDVTMGRSMQHEQRGRGDKGVYGAASGRKGGGNGRSPKITHPPTSSMVGHDSHMRRSGIEPGSPWVGGALAIRSATAAPPKSGVNGRSPRKPGDQLHRSARFPHATPPGIEPGSPRLKASSLTPMPPRPRRFSKTSRIPDILDLQAFRVEYDTHRQRCVESSFTEFHMTTLAHEVSEYLTRRLGTEQHIDCLNWRENQAQTDLHCTTSEGNKHKSACLDRSKYQNWRENQAQTDLHCSTSEGNKHKSACLDRSKYQNWRENQAQTDLHCTTSEGNKHKSACLNRSKYQNWRENQAQTDLHCSTSEGNKHKSKYQNWRENQAQTDLHCSTSEGNKHKSACLDRSKYQKGANHLTFKRRLKGQGSARMSGNNGYSLGKPSVTLLKSQPWRGHGGWAVRLLASHQVEPGSVSGPLTPDFCKWESCRDDAAGRRVFSGISRFPHPFISALLHTHLTLPSSALKTSLLRAAQISPLSVVFKYLTPDSTNFDLGPEARPLLEAARGWRPIKLRPPLLHNPFRLLSASQDNTPHSTRTTPGGKMRATSGKAPRWNSALH</sequence>
<proteinExistence type="predicted"/>
<name>A0ABQ9G5J2_9NEOP</name>
<evidence type="ECO:0000313" key="2">
    <source>
        <dbReference type="EMBL" id="KAJ8867720.1"/>
    </source>
</evidence>
<evidence type="ECO:0000256" key="1">
    <source>
        <dbReference type="SAM" id="MobiDB-lite"/>
    </source>
</evidence>
<dbReference type="EMBL" id="JARBHB010000015">
    <property type="protein sequence ID" value="KAJ8867720.1"/>
    <property type="molecule type" value="Genomic_DNA"/>
</dbReference>